<dbReference type="PROSITE" id="PS51166">
    <property type="entry name" value="CBM20"/>
    <property type="match status" value="1"/>
</dbReference>
<dbReference type="GO" id="GO:0016020">
    <property type="term" value="C:membrane"/>
    <property type="evidence" value="ECO:0007669"/>
    <property type="project" value="TreeGrafter"/>
</dbReference>
<dbReference type="EMBL" id="HBDX01006345">
    <property type="protein sequence ID" value="CAD8224711.1"/>
    <property type="molecule type" value="Transcribed_RNA"/>
</dbReference>
<dbReference type="GO" id="GO:2001070">
    <property type="term" value="F:starch binding"/>
    <property type="evidence" value="ECO:0007669"/>
    <property type="project" value="InterPro"/>
</dbReference>
<protein>
    <recommendedName>
        <fullName evidence="2">CBM20 domain-containing protein</fullName>
    </recommendedName>
</protein>
<dbReference type="InterPro" id="IPR013784">
    <property type="entry name" value="Carb-bd-like_fold"/>
</dbReference>
<gene>
    <name evidence="3" type="ORF">OLUC0939_LOCUS5451</name>
</gene>
<organism evidence="3">
    <name type="scientific">Ostreococcus sp. 'lucimarinus'</name>
    <dbReference type="NCBI Taxonomy" id="242159"/>
    <lineage>
        <taxon>Eukaryota</taxon>
        <taxon>Viridiplantae</taxon>
        <taxon>Chlorophyta</taxon>
        <taxon>Mamiellophyceae</taxon>
        <taxon>Mamiellales</taxon>
        <taxon>Bathycoccaceae</taxon>
        <taxon>Ostreococcus</taxon>
    </lineage>
</organism>
<accession>A0A7R9XSU0</accession>
<feature type="compositionally biased region" description="Basic residues" evidence="1">
    <location>
        <begin position="35"/>
        <end position="44"/>
    </location>
</feature>
<evidence type="ECO:0000313" key="3">
    <source>
        <dbReference type="EMBL" id="CAD8224711.1"/>
    </source>
</evidence>
<dbReference type="Gene3D" id="2.60.40.10">
    <property type="entry name" value="Immunoglobulins"/>
    <property type="match status" value="1"/>
</dbReference>
<dbReference type="InterPro" id="IPR002044">
    <property type="entry name" value="CBM20"/>
</dbReference>
<reference evidence="3" key="1">
    <citation type="submission" date="2021-01" db="EMBL/GenBank/DDBJ databases">
        <authorList>
            <person name="Corre E."/>
            <person name="Pelletier E."/>
            <person name="Niang G."/>
            <person name="Scheremetjew M."/>
            <person name="Finn R."/>
            <person name="Kale V."/>
            <person name="Holt S."/>
            <person name="Cochrane G."/>
            <person name="Meng A."/>
            <person name="Brown T."/>
            <person name="Cohen L."/>
        </authorList>
    </citation>
    <scope>NUCLEOTIDE SEQUENCE</scope>
    <source>
        <strain evidence="3">Clade-A-BCC118000</strain>
    </source>
</reference>
<dbReference type="SUPFAM" id="SSF49452">
    <property type="entry name" value="Starch-binding domain-like"/>
    <property type="match status" value="1"/>
</dbReference>
<proteinExistence type="predicted"/>
<evidence type="ECO:0000259" key="2">
    <source>
        <dbReference type="PROSITE" id="PS51166"/>
    </source>
</evidence>
<dbReference type="InterPro" id="IPR013783">
    <property type="entry name" value="Ig-like_fold"/>
</dbReference>
<dbReference type="PANTHER" id="PTHR15048">
    <property type="entry name" value="STARCH-BINDING DOMAIN-CONTAINING PROTEIN 1"/>
    <property type="match status" value="1"/>
</dbReference>
<dbReference type="PANTHER" id="PTHR15048:SF0">
    <property type="entry name" value="STARCH-BINDING DOMAIN-CONTAINING PROTEIN 1"/>
    <property type="match status" value="1"/>
</dbReference>
<dbReference type="CDD" id="cd05467">
    <property type="entry name" value="CBM20"/>
    <property type="match status" value="1"/>
</dbReference>
<feature type="region of interest" description="Disordered" evidence="1">
    <location>
        <begin position="28"/>
        <end position="52"/>
    </location>
</feature>
<dbReference type="AlphaFoldDB" id="A0A7R9XSU0"/>
<name>A0A7R9XSU0_9CHLO</name>
<feature type="domain" description="CBM20" evidence="2">
    <location>
        <begin position="68"/>
        <end position="176"/>
    </location>
</feature>
<dbReference type="SMART" id="SM01065">
    <property type="entry name" value="CBM_2"/>
    <property type="match status" value="1"/>
</dbReference>
<evidence type="ECO:0000256" key="1">
    <source>
        <dbReference type="SAM" id="MobiDB-lite"/>
    </source>
</evidence>
<sequence length="257" mass="28002">MTPDATVARGAARATTRATIASRSVTARRATGARAARKTTRRRAKGDEATTAETALAATNPTDKKYVALNGVKLVVDFEMHYETKFGETVCVLGSHEAMGAWELERATALEWHEGSVWKLSVELPAGGVFFYKYIVKGANGEVLRWQDGSNSMLVLPESWNVPNGSHYLVEDNFSGVPNETTEISEHLLAGKLVNAQGEKTQLLQQLEVQKTMTQTALEELLLAREDLARAQSKLLSASSETAAYDVNNGNQNGFSR</sequence>
<dbReference type="Pfam" id="PF00686">
    <property type="entry name" value="CBM_20"/>
    <property type="match status" value="1"/>
</dbReference>